<dbReference type="EMBL" id="JAENIM010000041">
    <property type="protein sequence ID" value="MBK1791734.1"/>
    <property type="molecule type" value="Genomic_DNA"/>
</dbReference>
<name>A0A8J7MH38_9BACT</name>
<dbReference type="Proteomes" id="UP000624703">
    <property type="component" value="Unassembled WGS sequence"/>
</dbReference>
<evidence type="ECO:0000313" key="3">
    <source>
        <dbReference type="Proteomes" id="UP000624703"/>
    </source>
</evidence>
<keyword evidence="3" id="KW-1185">Reference proteome</keyword>
<protein>
    <submittedName>
        <fullName evidence="2">Uncharacterized protein</fullName>
    </submittedName>
</protein>
<feature type="chain" id="PRO_5035169059" evidence="1">
    <location>
        <begin position="32"/>
        <end position="164"/>
    </location>
</feature>
<reference evidence="2" key="1">
    <citation type="submission" date="2021-01" db="EMBL/GenBank/DDBJ databases">
        <title>Modified the classification status of verrucomicrobia.</title>
        <authorList>
            <person name="Feng X."/>
        </authorList>
    </citation>
    <scope>NUCLEOTIDE SEQUENCE</scope>
    <source>
        <strain evidence="2">_KCTC 22039</strain>
    </source>
</reference>
<organism evidence="2 3">
    <name type="scientific">Persicirhabdus sediminis</name>
    <dbReference type="NCBI Taxonomy" id="454144"/>
    <lineage>
        <taxon>Bacteria</taxon>
        <taxon>Pseudomonadati</taxon>
        <taxon>Verrucomicrobiota</taxon>
        <taxon>Verrucomicrobiia</taxon>
        <taxon>Verrucomicrobiales</taxon>
        <taxon>Verrucomicrobiaceae</taxon>
        <taxon>Persicirhabdus</taxon>
    </lineage>
</organism>
<feature type="signal peptide" evidence="1">
    <location>
        <begin position="1"/>
        <end position="31"/>
    </location>
</feature>
<dbReference type="AlphaFoldDB" id="A0A8J7MH38"/>
<accession>A0A8J7MH38</accession>
<comment type="caution">
    <text evidence="2">The sequence shown here is derived from an EMBL/GenBank/DDBJ whole genome shotgun (WGS) entry which is preliminary data.</text>
</comment>
<keyword evidence="1" id="KW-0732">Signal</keyword>
<sequence>MKVLTIVKRAPHNLVALLLSLSLAESVVAQASKVEVVELQTETEPRSRPQSQTQYITDSSKRYTRVPKGAIVYLPEHMQRFVSEQMPQRGVGYKYVKWQEFTKINRNLLTTFELPDSFLSRDVEEPYTEDELIRFTSHSRIVVTTRGGKPTRAGNNPRLMNTNK</sequence>
<gene>
    <name evidence="2" type="ORF">JIN82_11275</name>
</gene>
<evidence type="ECO:0000256" key="1">
    <source>
        <dbReference type="SAM" id="SignalP"/>
    </source>
</evidence>
<proteinExistence type="predicted"/>
<dbReference type="RefSeq" id="WP_200311753.1">
    <property type="nucleotide sequence ID" value="NZ_JAENIM010000041.1"/>
</dbReference>
<evidence type="ECO:0000313" key="2">
    <source>
        <dbReference type="EMBL" id="MBK1791734.1"/>
    </source>
</evidence>